<feature type="signal peptide" evidence="1">
    <location>
        <begin position="1"/>
        <end position="27"/>
    </location>
</feature>
<dbReference type="Proteomes" id="UP000651208">
    <property type="component" value="Unassembled WGS sequence"/>
</dbReference>
<gene>
    <name evidence="2" type="ORF">FcAc13_05735</name>
</gene>
<evidence type="ECO:0000313" key="3">
    <source>
        <dbReference type="Proteomes" id="UP000651208"/>
    </source>
</evidence>
<dbReference type="EMBL" id="JABURY010000013">
    <property type="protein sequence ID" value="MBC9130808.1"/>
    <property type="molecule type" value="Genomic_DNA"/>
</dbReference>
<proteinExistence type="predicted"/>
<organism evidence="2 3">
    <name type="scientific">Frischella japonica</name>
    <dbReference type="NCBI Taxonomy" id="2741544"/>
    <lineage>
        <taxon>Bacteria</taxon>
        <taxon>Pseudomonadati</taxon>
        <taxon>Pseudomonadota</taxon>
        <taxon>Gammaproteobacteria</taxon>
        <taxon>Orbales</taxon>
        <taxon>Orbaceae</taxon>
        <taxon>Frischella</taxon>
    </lineage>
</organism>
<name>A0ABR7QX57_9GAMM</name>
<reference evidence="2 3" key="1">
    <citation type="submission" date="2020-06" db="EMBL/GenBank/DDBJ databases">
        <title>Frischella cerana isolated from Apis cerana gut homogenate.</title>
        <authorList>
            <person name="Wolter L.A."/>
            <person name="Suenami S."/>
            <person name="Miyazaki R."/>
        </authorList>
    </citation>
    <scope>NUCLEOTIDE SEQUENCE [LARGE SCALE GENOMIC DNA]</scope>
    <source>
        <strain evidence="2 3">Ac13</strain>
    </source>
</reference>
<feature type="chain" id="PRO_5045282063" evidence="1">
    <location>
        <begin position="28"/>
        <end position="486"/>
    </location>
</feature>
<evidence type="ECO:0000256" key="1">
    <source>
        <dbReference type="SAM" id="SignalP"/>
    </source>
</evidence>
<keyword evidence="3" id="KW-1185">Reference proteome</keyword>
<dbReference type="RefSeq" id="WP_187755252.1">
    <property type="nucleotide sequence ID" value="NZ_JABURY010000013.1"/>
</dbReference>
<sequence>MFKFTCLYQKKKLLLFNLSLLFITNEATPISATSLKSIQGSAPYIIFEGKILQDLNPLLAVTLPLPPNGDITTLNIDTESSAQNPIILASEIKVSDIKTFVKLPPENYDYPKIPIKKITNLSFVDKDEDVIMYISNNDYLMTTWYDNEGLSLVSSIHANPDMKLDPCMAPFHLNVYAYGTSFQTEYGNPSIKGYPFTTHNYYFSPQVPSGVKFCYAQPNLNNQDNVDTDSWKKNKGFVTYDKNNPENNFPTTGANNLFFDIKLAGLTVDDIIRINGTNVTPISGNGISLVLSKKDGKLRVTLKGPTYTSTNTSFNPATFKLYADNAKNTAFYSFKIQRWYIGFENASNDYSETLTRCQKLKYDIPDVRDFTNSNREKDRNGIQIDWKNGISGVKEVYRRKISYKQSDGQWMGGLFSEWGTVTNQYYKDSDWSNDTTDTYNVAYYWTKNIKDLNDHYVVESTLGYVGNRGTNDVRYYTGCVSKGTNN</sequence>
<comment type="caution">
    <text evidence="2">The sequence shown here is derived from an EMBL/GenBank/DDBJ whole genome shotgun (WGS) entry which is preliminary data.</text>
</comment>
<keyword evidence="1" id="KW-0732">Signal</keyword>
<protein>
    <submittedName>
        <fullName evidence="2">Uncharacterized protein</fullName>
    </submittedName>
</protein>
<evidence type="ECO:0000313" key="2">
    <source>
        <dbReference type="EMBL" id="MBC9130808.1"/>
    </source>
</evidence>
<accession>A0ABR7QX57</accession>